<proteinExistence type="predicted"/>
<dbReference type="AlphaFoldDB" id="A0A4D7CAI8"/>
<evidence type="ECO:0000313" key="2">
    <source>
        <dbReference type="Proteomes" id="UP000298714"/>
    </source>
</evidence>
<reference evidence="2" key="1">
    <citation type="submission" date="2019-04" db="EMBL/GenBank/DDBJ databases">
        <title>Complete genome sequence of Sphingomonas sp. W1-2-3.</title>
        <authorList>
            <person name="Im W.T."/>
        </authorList>
    </citation>
    <scope>NUCLEOTIDE SEQUENCE [LARGE SCALE GENOMIC DNA]</scope>
    <source>
        <strain evidence="2">W1-2-3</strain>
    </source>
</reference>
<dbReference type="Proteomes" id="UP000298714">
    <property type="component" value="Chromosome"/>
</dbReference>
<dbReference type="KEGG" id="hgn:E6W36_15355"/>
<evidence type="ECO:0000313" key="1">
    <source>
        <dbReference type="EMBL" id="QCI80393.1"/>
    </source>
</evidence>
<accession>A0A4D7CAI8</accession>
<protein>
    <submittedName>
        <fullName evidence="1">Uncharacterized protein</fullName>
    </submittedName>
</protein>
<sequence>MNTSPLTIADTAVYVTATSLIADHGEYACVEAAARADASQRIGNVVEFSHWRQVERAVQILQLEDIIGDLH</sequence>
<gene>
    <name evidence="1" type="ORF">E6W36_15355</name>
</gene>
<dbReference type="RefSeq" id="WP_222873288.1">
    <property type="nucleotide sequence ID" value="NZ_CP039704.1"/>
</dbReference>
<dbReference type="EMBL" id="CP039704">
    <property type="protein sequence ID" value="QCI80393.1"/>
    <property type="molecule type" value="Genomic_DNA"/>
</dbReference>
<name>A0A4D7CAI8_9SPHN</name>
<keyword evidence="2" id="KW-1185">Reference proteome</keyword>
<organism evidence="1 2">
    <name type="scientific">Hankyongella ginsenosidimutans</name>
    <dbReference type="NCBI Taxonomy" id="1763828"/>
    <lineage>
        <taxon>Bacteria</taxon>
        <taxon>Pseudomonadati</taxon>
        <taxon>Pseudomonadota</taxon>
        <taxon>Alphaproteobacteria</taxon>
        <taxon>Sphingomonadales</taxon>
        <taxon>Sphingomonadaceae</taxon>
        <taxon>Hankyongella</taxon>
    </lineage>
</organism>